<dbReference type="Proteomes" id="UP000037923">
    <property type="component" value="Unassembled WGS sequence"/>
</dbReference>
<dbReference type="RefSeq" id="XP_015662382.1">
    <property type="nucleotide sequence ID" value="XM_015798904.1"/>
</dbReference>
<feature type="transmembrane region" description="Helical" evidence="1">
    <location>
        <begin position="60"/>
        <end position="83"/>
    </location>
</feature>
<dbReference type="EMBL" id="LGTL01000003">
    <property type="protein sequence ID" value="KPA83941.1"/>
    <property type="molecule type" value="Genomic_DNA"/>
</dbReference>
<accession>A0A0N0DYF7</accession>
<keyword evidence="1" id="KW-0472">Membrane</keyword>
<keyword evidence="3" id="KW-1185">Reference proteome</keyword>
<evidence type="ECO:0008006" key="4">
    <source>
        <dbReference type="Google" id="ProtNLM"/>
    </source>
</evidence>
<dbReference type="VEuPathDB" id="TriTrypDB:LpyrH10_03_2480"/>
<name>A0A0N0DYF7_LEPPY</name>
<evidence type="ECO:0000313" key="2">
    <source>
        <dbReference type="EMBL" id="KPA83942.1"/>
    </source>
</evidence>
<dbReference type="OMA" id="AFRTHFK"/>
<dbReference type="GeneID" id="26902392"/>
<dbReference type="AlphaFoldDB" id="A0A0N0DYF7"/>
<comment type="caution">
    <text evidence="2">The sequence shown here is derived from an EMBL/GenBank/DDBJ whole genome shotgun (WGS) entry which is preliminary data.</text>
</comment>
<dbReference type="EMBL" id="LGTL01000003">
    <property type="protein sequence ID" value="KPA83942.1"/>
    <property type="molecule type" value="Genomic_DNA"/>
</dbReference>
<gene>
    <name evidence="2" type="ORF">ABB37_02097</name>
</gene>
<dbReference type="EMBL" id="LGTL01000003">
    <property type="protein sequence ID" value="KPA83943.1"/>
    <property type="molecule type" value="Genomic_DNA"/>
</dbReference>
<proteinExistence type="predicted"/>
<dbReference type="RefSeq" id="XP_015662380.1">
    <property type="nucleotide sequence ID" value="XM_015798902.1"/>
</dbReference>
<dbReference type="OrthoDB" id="275942at2759"/>
<dbReference type="RefSeq" id="XP_015662381.1">
    <property type="nucleotide sequence ID" value="XM_015798903.1"/>
</dbReference>
<reference evidence="2 3" key="1">
    <citation type="submission" date="2015-07" db="EMBL/GenBank/DDBJ databases">
        <title>High-quality genome of monoxenous trypanosomatid Leptomonas pyrrhocoris.</title>
        <authorList>
            <person name="Flegontov P."/>
            <person name="Butenko A."/>
            <person name="Firsov S."/>
            <person name="Vlcek C."/>
            <person name="Logacheva M.D."/>
            <person name="Field M."/>
            <person name="Filatov D."/>
            <person name="Flegontova O."/>
            <person name="Gerasimov E."/>
            <person name="Jackson A.P."/>
            <person name="Kelly S."/>
            <person name="Opperdoes F."/>
            <person name="O'Reilly A."/>
            <person name="Votypka J."/>
            <person name="Yurchenko V."/>
            <person name="Lukes J."/>
        </authorList>
    </citation>
    <scope>NUCLEOTIDE SEQUENCE [LARGE SCALE GENOMIC DNA]</scope>
    <source>
        <strain evidence="2">H10</strain>
    </source>
</reference>
<evidence type="ECO:0000256" key="1">
    <source>
        <dbReference type="SAM" id="Phobius"/>
    </source>
</evidence>
<organism evidence="2 3">
    <name type="scientific">Leptomonas pyrrhocoris</name>
    <name type="common">Firebug parasite</name>
    <dbReference type="NCBI Taxonomy" id="157538"/>
    <lineage>
        <taxon>Eukaryota</taxon>
        <taxon>Discoba</taxon>
        <taxon>Euglenozoa</taxon>
        <taxon>Kinetoplastea</taxon>
        <taxon>Metakinetoplastina</taxon>
        <taxon>Trypanosomatida</taxon>
        <taxon>Trypanosomatidae</taxon>
        <taxon>Leishmaniinae</taxon>
        <taxon>Leptomonas</taxon>
    </lineage>
</organism>
<evidence type="ECO:0000313" key="3">
    <source>
        <dbReference type="Proteomes" id="UP000037923"/>
    </source>
</evidence>
<sequence length="157" mass="18189">MLTRSVLLRSRVPDIGHVTSARFKWASYTFWYVLDPILRRHHAYYRYKVQLDRFLERNNIAVNTAIGVIVGVTLYFTLVRGLLLPPAIGAKEHSIKENAREVLSLMECDTSKELPAYQLMRAKREIIGKLHAVADEAEVRRQREEVERMNALLKSLP</sequence>
<keyword evidence="1" id="KW-0812">Transmembrane</keyword>
<keyword evidence="1" id="KW-1133">Transmembrane helix</keyword>
<protein>
    <recommendedName>
        <fullName evidence="4">Transmembrane protein</fullName>
    </recommendedName>
</protein>